<accession>A0A8T0D113</accession>
<keyword evidence="3" id="KW-1185">Reference proteome</keyword>
<dbReference type="OrthoDB" id="6274709at2759"/>
<feature type="coiled-coil region" evidence="1">
    <location>
        <begin position="344"/>
        <end position="463"/>
    </location>
</feature>
<dbReference type="Proteomes" id="UP000699462">
    <property type="component" value="Unassembled WGS sequence"/>
</dbReference>
<protein>
    <submittedName>
        <fullName evidence="2">Uncharacterized protein</fullName>
    </submittedName>
</protein>
<dbReference type="EMBL" id="JTDF01022314">
    <property type="protein sequence ID" value="KAF8560674.1"/>
    <property type="molecule type" value="Genomic_DNA"/>
</dbReference>
<sequence>MDEPSRVFVKIEDPNNIPSFVKCAQDWLHNFQSDVDRMCQNENIETNDRKVKFYMQKVKNSTIQLTDKYVQLLDLPNLIDCIESDKKAKEKQLREVRYEFYSLVKKLEYLGTACLLELPAIVQKEHDSVAAHLLRLRYNIQSAQEEHNHVSNRVKTLQSVKQKMDKDIERLTGCTSLVNEKSSIEQTEMQQISEDTEKVGPEHQLGSRAIKDLAQLTDQLNEAELRHTLALKRANETREELASDACKAQEELEETRQQLMVAVEAEPKLIADTQQVRERVQAIDKQVRTLAELLVERIDKMAEQQLERDALDAKLVEEQSLAEQLTRWLREKQHDLDTRMNGKLNRELEEYQHHEKAIERFKKDERTLKERLIQAIDSLATAESDFLRATSKHSKAKRELQQTLEEVTQSEESMKRRVAQTEHRISEEGRFRAAILAKIKKDIIELEEAKQASIKRREELELNDAESDNTVSLLEQKVNLLRAEHANAIKVTTGLQDELNTNPPENRG</sequence>
<dbReference type="PANTHER" id="PTHR35088:SF1">
    <property type="entry name" value="COILED-COIL DOMAIN-CONTAINING PROTEIN 178"/>
    <property type="match status" value="1"/>
</dbReference>
<feature type="coiled-coil region" evidence="1">
    <location>
        <begin position="206"/>
        <end position="240"/>
    </location>
</feature>
<proteinExistence type="predicted"/>
<keyword evidence="1" id="KW-0175">Coiled coil</keyword>
<dbReference type="PANTHER" id="PTHR35088">
    <property type="entry name" value="COILED-COIL DOMAIN-CONTAINING PROTEIN 178"/>
    <property type="match status" value="1"/>
</dbReference>
<gene>
    <name evidence="2" type="ORF">P879_06934</name>
</gene>
<comment type="caution">
    <text evidence="2">The sequence shown here is derived from an EMBL/GenBank/DDBJ whole genome shotgun (WGS) entry which is preliminary data.</text>
</comment>
<organism evidence="2 3">
    <name type="scientific">Paragonimus westermani</name>
    <dbReference type="NCBI Taxonomy" id="34504"/>
    <lineage>
        <taxon>Eukaryota</taxon>
        <taxon>Metazoa</taxon>
        <taxon>Spiralia</taxon>
        <taxon>Lophotrochozoa</taxon>
        <taxon>Platyhelminthes</taxon>
        <taxon>Trematoda</taxon>
        <taxon>Digenea</taxon>
        <taxon>Plagiorchiida</taxon>
        <taxon>Troglotremata</taxon>
        <taxon>Troglotrematidae</taxon>
        <taxon>Paragonimus</taxon>
    </lineage>
</organism>
<evidence type="ECO:0000313" key="2">
    <source>
        <dbReference type="EMBL" id="KAF8560674.1"/>
    </source>
</evidence>
<evidence type="ECO:0000313" key="3">
    <source>
        <dbReference type="Proteomes" id="UP000699462"/>
    </source>
</evidence>
<evidence type="ECO:0000256" key="1">
    <source>
        <dbReference type="SAM" id="Coils"/>
    </source>
</evidence>
<name>A0A8T0D113_9TREM</name>
<reference evidence="2 3" key="1">
    <citation type="submission" date="2019-07" db="EMBL/GenBank/DDBJ databases">
        <title>Annotation for the trematode Paragonimus westermani.</title>
        <authorList>
            <person name="Choi Y.-J."/>
        </authorList>
    </citation>
    <scope>NUCLEOTIDE SEQUENCE [LARGE SCALE GENOMIC DNA]</scope>
    <source>
        <strain evidence="2">180907_Pwestermani</strain>
    </source>
</reference>
<dbReference type="AlphaFoldDB" id="A0A8T0D113"/>
<dbReference type="InterPro" id="IPR038826">
    <property type="entry name" value="CCDC178"/>
</dbReference>